<gene>
    <name evidence="2" type="ORF">GC101_19520</name>
</gene>
<dbReference type="InterPro" id="IPR016181">
    <property type="entry name" value="Acyl_CoA_acyltransferase"/>
</dbReference>
<dbReference type="InterPro" id="IPR000182">
    <property type="entry name" value="GNAT_dom"/>
</dbReference>
<protein>
    <submittedName>
        <fullName evidence="2">GNAT family N-acetyltransferase</fullName>
    </submittedName>
</protein>
<evidence type="ECO:0000313" key="3">
    <source>
        <dbReference type="Proteomes" id="UP000596857"/>
    </source>
</evidence>
<sequence length="314" mass="35945">MTEPLEDEMTKRTGRTDRAGRAEYRAYTPQDRMKVREYISRVYSRLKRLNSWSIARWEFEIFFIHKRAGMLRGWEQHIGLWEDEAGELAAVVCRDGDYYFQLDTLEPQEELLSEMFGFIEKSSSPDSPKLAIPKFMPALEAMARSRGYKLLRNESDNIISVALDQEFRADLPHGFTLCCGDEVSDRAKAQGHIMAFDYAGTKKAEQTLQHYGGLREAPGYRPGLDLSLVNAAGEVVAFCNIFVDEANRIGMLEPVGTHVNYRRQGLGRAVIYEGLNRLRTLGMVKAYTGPMQPFYRRIGFALEAEMTIWEKERG</sequence>
<dbReference type="Gene3D" id="3.40.630.30">
    <property type="match status" value="1"/>
</dbReference>
<evidence type="ECO:0000313" key="2">
    <source>
        <dbReference type="EMBL" id="NOU81056.1"/>
    </source>
</evidence>
<dbReference type="PROSITE" id="PS51186">
    <property type="entry name" value="GNAT"/>
    <property type="match status" value="1"/>
</dbReference>
<proteinExistence type="predicted"/>
<dbReference type="Proteomes" id="UP000596857">
    <property type="component" value="Unassembled WGS sequence"/>
</dbReference>
<comment type="caution">
    <text evidence="2">The sequence shown here is derived from an EMBL/GenBank/DDBJ whole genome shotgun (WGS) entry which is preliminary data.</text>
</comment>
<evidence type="ECO:0000259" key="1">
    <source>
        <dbReference type="PROSITE" id="PS51186"/>
    </source>
</evidence>
<accession>A0ABX1YJQ0</accession>
<dbReference type="EMBL" id="WHOB01000059">
    <property type="protein sequence ID" value="NOU81056.1"/>
    <property type="molecule type" value="Genomic_DNA"/>
</dbReference>
<dbReference type="Pfam" id="PF00583">
    <property type="entry name" value="Acetyltransf_1"/>
    <property type="match status" value="1"/>
</dbReference>
<name>A0ABX1YJQ0_9BACL</name>
<dbReference type="CDD" id="cd04301">
    <property type="entry name" value="NAT_SF"/>
    <property type="match status" value="1"/>
</dbReference>
<feature type="domain" description="N-acetyltransferase" evidence="1">
    <location>
        <begin position="181"/>
        <end position="314"/>
    </location>
</feature>
<dbReference type="SUPFAM" id="SSF55729">
    <property type="entry name" value="Acyl-CoA N-acyltransferases (Nat)"/>
    <property type="match status" value="1"/>
</dbReference>
<organism evidence="2 3">
    <name type="scientific">Paenibacillus phytohabitans</name>
    <dbReference type="NCBI Taxonomy" id="2654978"/>
    <lineage>
        <taxon>Bacteria</taxon>
        <taxon>Bacillati</taxon>
        <taxon>Bacillota</taxon>
        <taxon>Bacilli</taxon>
        <taxon>Bacillales</taxon>
        <taxon>Paenibacillaceae</taxon>
        <taxon>Paenibacillus</taxon>
    </lineage>
</organism>
<keyword evidence="3" id="KW-1185">Reference proteome</keyword>
<reference evidence="2 3" key="1">
    <citation type="submission" date="2019-10" db="EMBL/GenBank/DDBJ databases">
        <title>Description of Paenibacillus terricola sp. nov.</title>
        <authorList>
            <person name="Carlier A."/>
            <person name="Qi S."/>
        </authorList>
    </citation>
    <scope>NUCLEOTIDE SEQUENCE [LARGE SCALE GENOMIC DNA]</scope>
    <source>
        <strain evidence="2 3">LMG 31459</strain>
    </source>
</reference>